<evidence type="ECO:0000313" key="2">
    <source>
        <dbReference type="Proteomes" id="UP000070533"/>
    </source>
</evidence>
<name>A0A133PWN3_9BACT</name>
<reference evidence="2" key="1">
    <citation type="submission" date="2016-01" db="EMBL/GenBank/DDBJ databases">
        <authorList>
            <person name="Mitreva M."/>
            <person name="Pepin K.H."/>
            <person name="Mihindukulasuriya K.A."/>
            <person name="Fulton R."/>
            <person name="Fronick C."/>
            <person name="O'Laughlin M."/>
            <person name="Miner T."/>
            <person name="Herter B."/>
            <person name="Rosa B.A."/>
            <person name="Cordes M."/>
            <person name="Tomlinson C."/>
            <person name="Wollam A."/>
            <person name="Palsikar V.B."/>
            <person name="Mardis E.R."/>
            <person name="Wilson R.K."/>
        </authorList>
    </citation>
    <scope>NUCLEOTIDE SEQUENCE [LARGE SCALE GENOMIC DNA]</scope>
    <source>
        <strain evidence="2">MJR7716</strain>
    </source>
</reference>
<keyword evidence="2" id="KW-1185">Reference proteome</keyword>
<dbReference type="EMBL" id="LRQG01000208">
    <property type="protein sequence ID" value="KXA34088.1"/>
    <property type="molecule type" value="Genomic_DNA"/>
</dbReference>
<accession>A0A133PWN3</accession>
<evidence type="ECO:0000313" key="1">
    <source>
        <dbReference type="EMBL" id="KXA34088.1"/>
    </source>
</evidence>
<dbReference type="AlphaFoldDB" id="A0A133PWN3"/>
<dbReference type="Proteomes" id="UP000070533">
    <property type="component" value="Unassembled WGS sequence"/>
</dbReference>
<dbReference type="PATRIC" id="fig|28128.5.peg.2339"/>
<dbReference type="STRING" id="28128.HMPREF3226_02273"/>
<protein>
    <submittedName>
        <fullName evidence="1">Uncharacterized protein</fullName>
    </submittedName>
</protein>
<comment type="caution">
    <text evidence="1">The sequence shown here is derived from an EMBL/GenBank/DDBJ whole genome shotgun (WGS) entry which is preliminary data.</text>
</comment>
<organism evidence="1 2">
    <name type="scientific">Prevotella corporis</name>
    <dbReference type="NCBI Taxonomy" id="28128"/>
    <lineage>
        <taxon>Bacteria</taxon>
        <taxon>Pseudomonadati</taxon>
        <taxon>Bacteroidota</taxon>
        <taxon>Bacteroidia</taxon>
        <taxon>Bacteroidales</taxon>
        <taxon>Prevotellaceae</taxon>
        <taxon>Prevotella</taxon>
    </lineage>
</organism>
<gene>
    <name evidence="1" type="ORF">HMPREF3226_02273</name>
</gene>
<proteinExistence type="predicted"/>
<sequence>MEAVDGDEVGLFVSYNSNEVGVMEERLYRNIPLDIGNMEEMHLNHISM</sequence>